<keyword evidence="9" id="KW-1185">Reference proteome</keyword>
<gene>
    <name evidence="8" type="ORF">DXN05_22570</name>
</gene>
<dbReference type="AlphaFoldDB" id="A0A3E1ND44"/>
<dbReference type="InterPro" id="IPR011990">
    <property type="entry name" value="TPR-like_helical_dom_sf"/>
</dbReference>
<evidence type="ECO:0000259" key="7">
    <source>
        <dbReference type="Pfam" id="PF14322"/>
    </source>
</evidence>
<dbReference type="Proteomes" id="UP000261284">
    <property type="component" value="Unassembled WGS sequence"/>
</dbReference>
<evidence type="ECO:0000256" key="3">
    <source>
        <dbReference type="ARBA" id="ARBA00022729"/>
    </source>
</evidence>
<dbReference type="Gene3D" id="1.25.40.390">
    <property type="match status" value="1"/>
</dbReference>
<dbReference type="Pfam" id="PF14322">
    <property type="entry name" value="SusD-like_3"/>
    <property type="match status" value="1"/>
</dbReference>
<evidence type="ECO:0000256" key="1">
    <source>
        <dbReference type="ARBA" id="ARBA00004442"/>
    </source>
</evidence>
<feature type="domain" description="SusD-like N-terminal" evidence="7">
    <location>
        <begin position="24"/>
        <end position="230"/>
    </location>
</feature>
<proteinExistence type="inferred from homology"/>
<evidence type="ECO:0000256" key="5">
    <source>
        <dbReference type="ARBA" id="ARBA00023237"/>
    </source>
</evidence>
<comment type="subcellular location">
    <subcellularLocation>
        <location evidence="1">Cell outer membrane</location>
    </subcellularLocation>
</comment>
<dbReference type="Pfam" id="PF07980">
    <property type="entry name" value="SusD_RagB"/>
    <property type="match status" value="1"/>
</dbReference>
<keyword evidence="4" id="KW-0472">Membrane</keyword>
<protein>
    <submittedName>
        <fullName evidence="8">RagB/SusD family nutrient uptake outer membrane protein</fullName>
    </submittedName>
</protein>
<feature type="domain" description="RagB/SusD" evidence="6">
    <location>
        <begin position="300"/>
        <end position="418"/>
    </location>
</feature>
<sequence>MNRTIYTILTASIVAVLAGCNKQLDLKPSISIANSDALSSTDDVKAAMKGAYYDFASSDFYGGRAFMGPDLLGDYNELNWSGTYQGFTDIYNKKITVDNNFVTSTWLAGYKAINDVNNVLAALPVVKSSSIKSDLEGQAKFIRGAALFQLVRLYAKAWNDGDPATNDGVPVILTPTLGISDSLKVKRSTVAQVYAQVISDLKDAEAELAPTNGFYAGSLAASAMLARVYLQKGDYDNAALEADKVIGSGKFQLMKTFAEAFPSIDPPAPIANTAEDILAMQVTNTSGTNGFNEFYALSNRGDIQMTNNHFALYEEGDDRANFFNESDGSYYTQKFDNLYGNVHTIRLAEMYLIRAEANFRQGTSVGASPADDINAIRTRALLGPIDEADLTLDEILLQRKLELSFEGFTLDDVKRLKGSVGPNYPWNDGRLIYPIPLRETRINPSLTQNQAYK</sequence>
<evidence type="ECO:0000313" key="8">
    <source>
        <dbReference type="EMBL" id="RFM25906.1"/>
    </source>
</evidence>
<dbReference type="InterPro" id="IPR033985">
    <property type="entry name" value="SusD-like_N"/>
</dbReference>
<evidence type="ECO:0000256" key="4">
    <source>
        <dbReference type="ARBA" id="ARBA00023136"/>
    </source>
</evidence>
<dbReference type="PROSITE" id="PS51257">
    <property type="entry name" value="PROKAR_LIPOPROTEIN"/>
    <property type="match status" value="1"/>
</dbReference>
<evidence type="ECO:0000259" key="6">
    <source>
        <dbReference type="Pfam" id="PF07980"/>
    </source>
</evidence>
<dbReference type="InterPro" id="IPR012944">
    <property type="entry name" value="SusD_RagB_dom"/>
</dbReference>
<dbReference type="GO" id="GO:0009279">
    <property type="term" value="C:cell outer membrane"/>
    <property type="evidence" value="ECO:0007669"/>
    <property type="project" value="UniProtKB-SubCell"/>
</dbReference>
<dbReference type="EMBL" id="QTJU01000013">
    <property type="protein sequence ID" value="RFM25906.1"/>
    <property type="molecule type" value="Genomic_DNA"/>
</dbReference>
<organism evidence="8 9">
    <name type="scientific">Deminuibacter soli</name>
    <dbReference type="NCBI Taxonomy" id="2291815"/>
    <lineage>
        <taxon>Bacteria</taxon>
        <taxon>Pseudomonadati</taxon>
        <taxon>Bacteroidota</taxon>
        <taxon>Chitinophagia</taxon>
        <taxon>Chitinophagales</taxon>
        <taxon>Chitinophagaceae</taxon>
        <taxon>Deminuibacter</taxon>
    </lineage>
</organism>
<comment type="similarity">
    <text evidence="2">Belongs to the SusD family.</text>
</comment>
<keyword evidence="5" id="KW-0998">Cell outer membrane</keyword>
<reference evidence="8 9" key="1">
    <citation type="submission" date="2018-08" db="EMBL/GenBank/DDBJ databases">
        <title>Chitinophagaceae sp. K23C18032701, a novel bacterium isolated from forest soil.</title>
        <authorList>
            <person name="Wang C."/>
        </authorList>
    </citation>
    <scope>NUCLEOTIDE SEQUENCE [LARGE SCALE GENOMIC DNA]</scope>
    <source>
        <strain evidence="8 9">K23C18032701</strain>
    </source>
</reference>
<comment type="caution">
    <text evidence="8">The sequence shown here is derived from an EMBL/GenBank/DDBJ whole genome shotgun (WGS) entry which is preliminary data.</text>
</comment>
<dbReference type="OrthoDB" id="1080118at2"/>
<dbReference type="CDD" id="cd08977">
    <property type="entry name" value="SusD"/>
    <property type="match status" value="1"/>
</dbReference>
<evidence type="ECO:0000256" key="2">
    <source>
        <dbReference type="ARBA" id="ARBA00006275"/>
    </source>
</evidence>
<name>A0A3E1ND44_9BACT</name>
<accession>A0A3E1ND44</accession>
<dbReference type="SUPFAM" id="SSF48452">
    <property type="entry name" value="TPR-like"/>
    <property type="match status" value="1"/>
</dbReference>
<dbReference type="RefSeq" id="WP_116849571.1">
    <property type="nucleotide sequence ID" value="NZ_QTJU01000013.1"/>
</dbReference>
<keyword evidence="3" id="KW-0732">Signal</keyword>
<evidence type="ECO:0000313" key="9">
    <source>
        <dbReference type="Proteomes" id="UP000261284"/>
    </source>
</evidence>